<dbReference type="Gene3D" id="2.160.20.10">
    <property type="entry name" value="Single-stranded right-handed beta-helix, Pectin lyase-like"/>
    <property type="match status" value="1"/>
</dbReference>
<evidence type="ECO:0000313" key="2">
    <source>
        <dbReference type="EMBL" id="CCC16043.1"/>
    </source>
</evidence>
<name>G0M1X1_LACPE</name>
<accession>G0M1X1</accession>
<dbReference type="SUPFAM" id="SSF51126">
    <property type="entry name" value="Pectin lyase-like"/>
    <property type="match status" value="1"/>
</dbReference>
<evidence type="ECO:0000256" key="1">
    <source>
        <dbReference type="SAM" id="SignalP"/>
    </source>
</evidence>
<evidence type="ECO:0008006" key="3">
    <source>
        <dbReference type="Google" id="ProtNLM"/>
    </source>
</evidence>
<dbReference type="EMBL" id="FR874854">
    <property type="protein sequence ID" value="CCC16043.1"/>
    <property type="molecule type" value="Genomic_DNA"/>
</dbReference>
<sequence length="400" mass="45326">MKTMINPKLVRFSLLVSCPIILITLTPISAQRIAADTLVDAHAEGLLPSNKDNNSVLQKIISTPHVGTTTINIPTGQYRFRPGAIKLRSNLKFNFAKGASFKINQGALYFVYPSPHAGYNGGIKNIVWDNATFIGSDDQGQSSFTQSLHHAQQVKFLDSTFYNCEKPNGHFLDIDGSRDILVDHSSFWGFNSSPQDQFKEAIQVDYSNLVAMSYPLAGDNYDNLPSYNIYVQHSRFLPIMNHQKIRYYAPNPIGEHVTYNNGKAGIIHDIYFTNNEVVDARPQTDIDTGTINFRGVNRLTIANNHFLAIHATTPANYIRIHNPLFNYHMYDIKIIGNHFTNIKPHYQMILFNTRYRNGSISSVLIQNNVVTTYSRPSQFIRSYNSKITAINNRFTRLVQK</sequence>
<dbReference type="InterPro" id="IPR012334">
    <property type="entry name" value="Pectin_lyas_fold"/>
</dbReference>
<dbReference type="InterPro" id="IPR011050">
    <property type="entry name" value="Pectin_lyase_fold/virulence"/>
</dbReference>
<reference evidence="2" key="1">
    <citation type="journal article" date="2011" name="J. Bacteriol.">
        <title>Genome Sequence of Lactobacillus pentosus IG1, a Strain Isolated from Spanish-Style Green Olive Fermentations.</title>
        <authorList>
            <person name="Maldonado-Barragan A."/>
            <person name="Caballero-Guerrero B."/>
            <person name="Lucena-Padros H."/>
            <person name="Ruiz-Barba J.L."/>
        </authorList>
    </citation>
    <scope>NUCLEOTIDE SEQUENCE</scope>
    <source>
        <strain evidence="2">IG1</strain>
    </source>
</reference>
<organism evidence="2">
    <name type="scientific">Lactiplantibacillus pentosus IG1</name>
    <dbReference type="NCBI Taxonomy" id="1042160"/>
    <lineage>
        <taxon>Bacteria</taxon>
        <taxon>Bacillati</taxon>
        <taxon>Bacillota</taxon>
        <taxon>Bacilli</taxon>
        <taxon>Lactobacillales</taxon>
        <taxon>Lactobacillaceae</taxon>
        <taxon>Lactiplantibacillus</taxon>
    </lineage>
</organism>
<protein>
    <recommendedName>
        <fullName evidence="3">N-acetylmuramoyl-L-alanine amidase</fullName>
    </recommendedName>
</protein>
<keyword evidence="1" id="KW-0732">Signal</keyword>
<gene>
    <name evidence="2" type="ORF">LPENT_00739</name>
</gene>
<feature type="chain" id="PRO_5039075182" description="N-acetylmuramoyl-L-alanine amidase" evidence="1">
    <location>
        <begin position="35"/>
        <end position="400"/>
    </location>
</feature>
<feature type="signal peptide" evidence="1">
    <location>
        <begin position="1"/>
        <end position="34"/>
    </location>
</feature>
<dbReference type="AlphaFoldDB" id="G0M1X1"/>
<proteinExistence type="predicted"/>